<evidence type="ECO:0000313" key="16">
    <source>
        <dbReference type="Proteomes" id="UP000007062"/>
    </source>
</evidence>
<keyword evidence="3" id="KW-1003">Cell membrane</keyword>
<evidence type="ECO:0000256" key="10">
    <source>
        <dbReference type="RuleBase" id="RU000688"/>
    </source>
</evidence>
<keyword evidence="16" id="KW-1185">Reference proteome</keyword>
<reference evidence="14 15" key="3">
    <citation type="journal article" date="2004" name="Trends Parasitol.">
        <title>The Anopheles gambiae genome: an update.</title>
        <authorList>
            <person name="Mongin E."/>
            <person name="Louis C."/>
            <person name="Holt R.A."/>
            <person name="Birney E."/>
            <person name="Collins F.H."/>
        </authorList>
    </citation>
    <scope>NUCLEOTIDE SEQUENCE</scope>
    <source>
        <strain evidence="14 15">PEST</strain>
    </source>
</reference>
<evidence type="ECO:0000256" key="5">
    <source>
        <dbReference type="ARBA" id="ARBA00022989"/>
    </source>
</evidence>
<feature type="domain" description="G-protein coupled receptors family 1 profile" evidence="13">
    <location>
        <begin position="132"/>
        <end position="448"/>
    </location>
</feature>
<evidence type="ECO:0000256" key="4">
    <source>
        <dbReference type="ARBA" id="ARBA00022692"/>
    </source>
</evidence>
<dbReference type="SUPFAM" id="SSF81321">
    <property type="entry name" value="Family A G protein-coupled receptor-like"/>
    <property type="match status" value="1"/>
</dbReference>
<dbReference type="VEuPathDB" id="VectorBase:AGAMI1_014239"/>
<keyword evidence="5 12" id="KW-1133">Transmembrane helix</keyword>
<evidence type="ECO:0000256" key="8">
    <source>
        <dbReference type="ARBA" id="ARBA00023170"/>
    </source>
</evidence>
<evidence type="ECO:0000256" key="6">
    <source>
        <dbReference type="ARBA" id="ARBA00023040"/>
    </source>
</evidence>
<name>F5HKI0_ANOGA</name>
<dbReference type="HOGENOM" id="CLU_009579_11_0_1"/>
<evidence type="ECO:0000256" key="1">
    <source>
        <dbReference type="ARBA" id="ARBA00004651"/>
    </source>
</evidence>
<evidence type="ECO:0000256" key="3">
    <source>
        <dbReference type="ARBA" id="ARBA00022475"/>
    </source>
</evidence>
<reference evidence="14" key="2">
    <citation type="submission" date="2002-03" db="EMBL/GenBank/DDBJ databases">
        <authorList>
            <consortium name="The Anopheles Genome Sequencing Consortium"/>
        </authorList>
    </citation>
    <scope>NUCLEOTIDE SEQUENCE</scope>
    <source>
        <strain evidence="14">PEST</strain>
    </source>
</reference>
<evidence type="ECO:0000256" key="2">
    <source>
        <dbReference type="ARBA" id="ARBA00010663"/>
    </source>
</evidence>
<evidence type="ECO:0000256" key="7">
    <source>
        <dbReference type="ARBA" id="ARBA00023136"/>
    </source>
</evidence>
<keyword evidence="9 10" id="KW-0807">Transducer</keyword>
<feature type="transmembrane region" description="Helical" evidence="12">
    <location>
        <begin position="280"/>
        <end position="301"/>
    </location>
</feature>
<feature type="compositionally biased region" description="Low complexity" evidence="11">
    <location>
        <begin position="71"/>
        <end position="80"/>
    </location>
</feature>
<dbReference type="GO" id="GO:0005886">
    <property type="term" value="C:plasma membrane"/>
    <property type="evidence" value="ECO:0007669"/>
    <property type="project" value="UniProtKB-SubCell"/>
</dbReference>
<dbReference type="Proteomes" id="UP000007062">
    <property type="component" value="Chromosome 2R"/>
</dbReference>
<dbReference type="OMA" id="MALGDIC"/>
<dbReference type="PROSITE" id="PS50262">
    <property type="entry name" value="G_PROTEIN_RECEP_F1_2"/>
    <property type="match status" value="1"/>
</dbReference>
<dbReference type="InterPro" id="IPR017452">
    <property type="entry name" value="GPCR_Rhodpsn_7TM"/>
</dbReference>
<dbReference type="Pfam" id="PF00001">
    <property type="entry name" value="7tm_1"/>
    <property type="match status" value="1"/>
</dbReference>
<dbReference type="CDD" id="cd15066">
    <property type="entry name" value="7tmA_DmOct-betaAR-like"/>
    <property type="match status" value="1"/>
</dbReference>
<dbReference type="EMBL" id="AAAB01008859">
    <property type="protein sequence ID" value="EGK96731.1"/>
    <property type="molecule type" value="Genomic_DNA"/>
</dbReference>
<comment type="subcellular location">
    <subcellularLocation>
        <location evidence="1">Cell membrane</location>
        <topology evidence="1">Multi-pass membrane protein</topology>
    </subcellularLocation>
</comment>
<feature type="transmembrane region" description="Helical" evidence="12">
    <location>
        <begin position="232"/>
        <end position="256"/>
    </location>
</feature>
<reference evidence="15" key="6">
    <citation type="submission" date="2021-01" db="UniProtKB">
        <authorList>
            <consortium name="EnsemblMetazoa"/>
        </authorList>
    </citation>
    <scope>IDENTIFICATION</scope>
    <source>
        <strain evidence="15">PEST</strain>
    </source>
</reference>
<feature type="transmembrane region" description="Helical" evidence="12">
    <location>
        <begin position="191"/>
        <end position="211"/>
    </location>
</feature>
<dbReference type="Gene3D" id="1.20.1070.10">
    <property type="entry name" value="Rhodopsin 7-helix transmembrane proteins"/>
    <property type="match status" value="1"/>
</dbReference>
<evidence type="ECO:0000256" key="12">
    <source>
        <dbReference type="SAM" id="Phobius"/>
    </source>
</evidence>
<dbReference type="AlphaFoldDB" id="F5HKI0"/>
<dbReference type="GO" id="GO:0004930">
    <property type="term" value="F:G protein-coupled receptor activity"/>
    <property type="evidence" value="ECO:0007669"/>
    <property type="project" value="UniProtKB-KW"/>
</dbReference>
<evidence type="ECO:0000259" key="13">
    <source>
        <dbReference type="PROSITE" id="PS50262"/>
    </source>
</evidence>
<accession>F5HKI0</accession>
<evidence type="ECO:0000313" key="14">
    <source>
        <dbReference type="EMBL" id="EGK96731.1"/>
    </source>
</evidence>
<dbReference type="EnsemblMetazoa" id="AGAP002888-RB">
    <property type="protein sequence ID" value="AGAP002888-PB"/>
    <property type="gene ID" value="AGAP002888"/>
</dbReference>
<dbReference type="PRINTS" id="PR00237">
    <property type="entry name" value="GPCRRHODOPSN"/>
</dbReference>
<proteinExistence type="inferred from homology"/>
<dbReference type="PANTHER" id="PTHR24248:SF66">
    <property type="entry name" value="OCTOPAMINE RECEPTOR BETA-3R"/>
    <property type="match status" value="1"/>
</dbReference>
<dbReference type="PROSITE" id="PS00237">
    <property type="entry name" value="G_PROTEIN_RECEP_F1_1"/>
    <property type="match status" value="1"/>
</dbReference>
<dbReference type="InterPro" id="IPR000276">
    <property type="entry name" value="GPCR_Rhodpsn"/>
</dbReference>
<evidence type="ECO:0000313" key="15">
    <source>
        <dbReference type="EnsemblMetazoa" id="AGAP002888-PB"/>
    </source>
</evidence>
<feature type="transmembrane region" description="Helical" evidence="12">
    <location>
        <begin position="120"/>
        <end position="140"/>
    </location>
</feature>
<reference evidence="14" key="5">
    <citation type="submission" date="2011-05" db="EMBL/GenBank/DDBJ databases">
        <authorList>
            <consortium name="VectorBase"/>
        </authorList>
    </citation>
    <scope>NUCLEOTIDE SEQUENCE</scope>
    <source>
        <strain evidence="14">PEST</strain>
    </source>
</reference>
<evidence type="ECO:0000256" key="11">
    <source>
        <dbReference type="SAM" id="MobiDB-lite"/>
    </source>
</evidence>
<keyword evidence="6 10" id="KW-0297">G-protein coupled receptor</keyword>
<reference evidence="14" key="4">
    <citation type="journal article" date="2007" name="Genome Biol.">
        <title>Update of the Anopheles gambiae PEST genome assembly.</title>
        <authorList>
            <person name="Sharakhova M.V."/>
            <person name="Hammond M.P."/>
            <person name="Lobo N.F."/>
            <person name="Krzywinski J."/>
            <person name="Unger M.F."/>
            <person name="Hillenmeyer M.E."/>
            <person name="Bruggner R.V."/>
            <person name="Birney E."/>
            <person name="Collins F.H."/>
        </authorList>
    </citation>
    <scope>NUCLEOTIDE SEQUENCE</scope>
    <source>
        <strain evidence="14">PEST</strain>
    </source>
</reference>
<dbReference type="PANTHER" id="PTHR24248">
    <property type="entry name" value="ADRENERGIC RECEPTOR-RELATED G-PROTEIN COUPLED RECEPTOR"/>
    <property type="match status" value="1"/>
</dbReference>
<comment type="similarity">
    <text evidence="2 10">Belongs to the G-protein coupled receptor 1 family.</text>
</comment>
<keyword evidence="4 10" id="KW-0812">Transmembrane</keyword>
<evidence type="ECO:0000256" key="9">
    <source>
        <dbReference type="ARBA" id="ARBA00023224"/>
    </source>
</evidence>
<reference evidence="14 16" key="1">
    <citation type="journal article" date="2002" name="Science">
        <title>The genome sequence of the malaria mosquito Anopheles gambiae.</title>
        <authorList>
            <person name="Holt R.A."/>
            <person name="Subramanian G.M."/>
            <person name="Halpern A."/>
            <person name="Sutton G.G."/>
            <person name="Charlab R."/>
            <person name="Nusskern D.R."/>
            <person name="Wincker P."/>
            <person name="Clark A.G."/>
            <person name="Ribeiro J.M."/>
            <person name="Wides R."/>
            <person name="Salzberg S.L."/>
            <person name="Loftus B."/>
            <person name="Yandell M."/>
            <person name="Majoros W.H."/>
            <person name="Rusch D.B."/>
            <person name="Lai Z."/>
            <person name="Kraft C.L."/>
            <person name="Abril J.F."/>
            <person name="Anthouard V."/>
            <person name="Arensburger P."/>
            <person name="Atkinson P.W."/>
            <person name="Baden H."/>
            <person name="de Berardinis V."/>
            <person name="Baldwin D."/>
            <person name="Benes V."/>
            <person name="Biedler J."/>
            <person name="Blass C."/>
            <person name="Bolanos R."/>
            <person name="Boscus D."/>
            <person name="Barnstead M."/>
            <person name="Cai S."/>
            <person name="Center A."/>
            <person name="Chaturverdi K."/>
            <person name="Christophides G.K."/>
            <person name="Chrystal M.A."/>
            <person name="Clamp M."/>
            <person name="Cravchik A."/>
            <person name="Curwen V."/>
            <person name="Dana A."/>
            <person name="Delcher A."/>
            <person name="Dew I."/>
            <person name="Evans C.A."/>
            <person name="Flanigan M."/>
            <person name="Grundschober-Freimoser A."/>
            <person name="Friedli L."/>
            <person name="Gu Z."/>
            <person name="Guan P."/>
            <person name="Guigo R."/>
            <person name="Hillenmeyer M.E."/>
            <person name="Hladun S.L."/>
            <person name="Hogan J.R."/>
            <person name="Hong Y.S."/>
            <person name="Hoover J."/>
            <person name="Jaillon O."/>
            <person name="Ke Z."/>
            <person name="Kodira C."/>
            <person name="Kokoza E."/>
            <person name="Koutsos A."/>
            <person name="Letunic I."/>
            <person name="Levitsky A."/>
            <person name="Liang Y."/>
            <person name="Lin J.J."/>
            <person name="Lobo N.F."/>
            <person name="Lopez J.R."/>
            <person name="Malek J.A."/>
            <person name="McIntosh T.C."/>
            <person name="Meister S."/>
            <person name="Miller J."/>
            <person name="Mobarry C."/>
            <person name="Mongin E."/>
            <person name="Murphy S.D."/>
            <person name="O'Brochta D.A."/>
            <person name="Pfannkoch C."/>
            <person name="Qi R."/>
            <person name="Regier M.A."/>
            <person name="Remington K."/>
            <person name="Shao H."/>
            <person name="Sharakhova M.V."/>
            <person name="Sitter C.D."/>
            <person name="Shetty J."/>
            <person name="Smith T.J."/>
            <person name="Strong R."/>
            <person name="Sun J."/>
            <person name="Thomasova D."/>
            <person name="Ton L.Q."/>
            <person name="Topalis P."/>
            <person name="Tu Z."/>
            <person name="Unger M.F."/>
            <person name="Walenz B."/>
            <person name="Wang A."/>
            <person name="Wang J."/>
            <person name="Wang M."/>
            <person name="Wang X."/>
            <person name="Woodford K.J."/>
            <person name="Wortman J.R."/>
            <person name="Wu M."/>
            <person name="Yao A."/>
            <person name="Zdobnov E.M."/>
            <person name="Zhang H."/>
            <person name="Zhao Q."/>
            <person name="Zhao S."/>
            <person name="Zhu S.C."/>
            <person name="Zhimulev I."/>
            <person name="Coluzzi M."/>
            <person name="della Torre A."/>
            <person name="Roth C.W."/>
            <person name="Louis C."/>
            <person name="Kalush F."/>
            <person name="Mural R.J."/>
            <person name="Myers E.W."/>
            <person name="Adams M.D."/>
            <person name="Smith H.O."/>
            <person name="Broder S."/>
            <person name="Gardner M.J."/>
            <person name="Fraser C.M."/>
            <person name="Birney E."/>
            <person name="Bork P."/>
            <person name="Brey P.T."/>
            <person name="Venter J.C."/>
            <person name="Weissenbach J."/>
            <person name="Kafatos F.C."/>
            <person name="Collins F.H."/>
            <person name="Hoffman S.L."/>
        </authorList>
    </citation>
    <scope>NUCLEOTIDE SEQUENCE [LARGE SCALE GENOMIC DNA]</scope>
    <source>
        <strain evidence="14 16">PEST</strain>
    </source>
</reference>
<dbReference type="SMART" id="SM01381">
    <property type="entry name" value="7TM_GPCR_Srsx"/>
    <property type="match status" value="1"/>
</dbReference>
<keyword evidence="8 10" id="KW-0675">Receptor</keyword>
<dbReference type="VEuPathDB" id="VectorBase:AGAP002888"/>
<organism evidence="14">
    <name type="scientific">Anopheles gambiae</name>
    <name type="common">African malaria mosquito</name>
    <dbReference type="NCBI Taxonomy" id="7165"/>
    <lineage>
        <taxon>Eukaryota</taxon>
        <taxon>Metazoa</taxon>
        <taxon>Ecdysozoa</taxon>
        <taxon>Arthropoda</taxon>
        <taxon>Hexapoda</taxon>
        <taxon>Insecta</taxon>
        <taxon>Pterygota</taxon>
        <taxon>Neoptera</taxon>
        <taxon>Endopterygota</taxon>
        <taxon>Diptera</taxon>
        <taxon>Nematocera</taxon>
        <taxon>Culicoidea</taxon>
        <taxon>Culicidae</taxon>
        <taxon>Anophelinae</taxon>
        <taxon>Anopheles</taxon>
    </lineage>
</organism>
<gene>
    <name evidence="14" type="primary">GPRNNA3</name>
    <name evidence="15" type="synonym">1273080</name>
    <name evidence="14" type="ORF">AgaP_AGAP002888</name>
</gene>
<protein>
    <submittedName>
        <fullName evidence="14">AGAP002888-PB</fullName>
    </submittedName>
</protein>
<feature type="region of interest" description="Disordered" evidence="11">
    <location>
        <begin position="56"/>
        <end position="80"/>
    </location>
</feature>
<feature type="transmembrane region" description="Helical" evidence="12">
    <location>
        <begin position="429"/>
        <end position="451"/>
    </location>
</feature>
<sequence length="483" mass="53204">MFTSRSVPPTAQPEVNALLGAATQPITLPGALATVASALASAGSATLTSLAMAPTSGGPEVDGAAGGWNGTGDATSGAAGDHQPVGPGTNAVNLTVPTASTIVEPADRLVELTVLCLKSLIFGSIIIGAVLGNALVIISVHKNRKLRVITNYFVVSLAMADMLVALCAMTFNASVELSGRWLFGSFMCDVWNSLDVYFSTASILHLCCISVDRYFAIVRPLEYPLYMTQRTVFFMLANVWVLPALISFTPIFLGWYTTAEHLAALKINPDLCIFVVNKSYAIISSSISFWIPGIVMVTMYYRIYKEAVRQRKALSRTSSNILLNSVQINNASNTLHANHHHHNHHHQHLHHRNHHLRASDCDLGIDIKDIQHDTHSELSDLDGWRAEHKAARTLGIIMGVFLLCWLPFFLWYVITTLCGEEACPCPDVVITVLFWIGYFNSTLNPLIYAYFNRDFREAFRNTLQSLLPCFVRRSPYGHSVYYV</sequence>
<keyword evidence="7 12" id="KW-0472">Membrane</keyword>
<feature type="transmembrane region" description="Helical" evidence="12">
    <location>
        <begin position="152"/>
        <end position="171"/>
    </location>
</feature>
<feature type="transmembrane region" description="Helical" evidence="12">
    <location>
        <begin position="394"/>
        <end position="414"/>
    </location>
</feature>